<dbReference type="Pfam" id="PF03178">
    <property type="entry name" value="CPSF_A"/>
    <property type="match status" value="1"/>
</dbReference>
<evidence type="ECO:0000313" key="4">
    <source>
        <dbReference type="Proteomes" id="UP001334084"/>
    </source>
</evidence>
<keyword evidence="4" id="KW-1185">Reference proteome</keyword>
<proteinExistence type="predicted"/>
<dbReference type="EMBL" id="CP142726">
    <property type="protein sequence ID" value="WUR02246.1"/>
    <property type="molecule type" value="Genomic_DNA"/>
</dbReference>
<dbReference type="InterPro" id="IPR015943">
    <property type="entry name" value="WD40/YVTN_repeat-like_dom_sf"/>
</dbReference>
<dbReference type="KEGG" id="vnx:VNE69_01185"/>
<name>A0AAX4J8J2_9MICR</name>
<dbReference type="RefSeq" id="XP_065328391.1">
    <property type="nucleotide sequence ID" value="XM_065472319.1"/>
</dbReference>
<protein>
    <submittedName>
        <fullName evidence="3">Cleavage and polyadenylation specificity factor subunit 1 (CFT1)</fullName>
    </submittedName>
</protein>
<dbReference type="AlphaFoldDB" id="A0AAX4J8J2"/>
<evidence type="ECO:0000259" key="2">
    <source>
        <dbReference type="Pfam" id="PF03178"/>
    </source>
</evidence>
<gene>
    <name evidence="3" type="ORF">VNE69_01185</name>
</gene>
<dbReference type="InterPro" id="IPR050358">
    <property type="entry name" value="RSE1/DDB1/CFT1"/>
</dbReference>
<evidence type="ECO:0000313" key="3">
    <source>
        <dbReference type="EMBL" id="WUR02246.1"/>
    </source>
</evidence>
<dbReference type="GO" id="GO:0005634">
    <property type="term" value="C:nucleus"/>
    <property type="evidence" value="ECO:0007669"/>
    <property type="project" value="InterPro"/>
</dbReference>
<keyword evidence="1" id="KW-0175">Coiled coil</keyword>
<dbReference type="GeneID" id="90540049"/>
<feature type="coiled-coil region" evidence="1">
    <location>
        <begin position="343"/>
        <end position="370"/>
    </location>
</feature>
<dbReference type="Gene3D" id="2.130.10.10">
    <property type="entry name" value="YVTN repeat-like/Quinoprotein amine dehydrogenase"/>
    <property type="match status" value="2"/>
</dbReference>
<sequence>MNIQYSKKNMINCFEGCAVGNFYNNKKGLVFFNKNILKFYKFDEEGKMTFLHDKLLFENVLQIETYKINSELDGLLICYESTKISTLHFVDDFPVINSLKCFERDQYDIRLEDHKFLRMGKDIAILKLSRRFFSIFSLNKEHFPAQVFSFMDVNEKIKNVIDLVFLSNYIVPTFCIVYDPTPVSYIKSSEKQAIICSFDSKLNTFYVIDEFTVPTYTNRVIYSNNLLLFISENEIFLKTTGSCLYYPLNKMSLYCKNNLERDVVIKDSQIYLENEYLLIFNGDGKIYSFFIEIDSGRIIDLVIRETEHFVIPKYIYRNKDYFFVGSNEDSYLFKIFYSSNSLLNKQVDDIKKVKQNITELETTINEEYERLYGTTMDSLEKKIIQLEKIYRFPGIGYINDLCIKNDKEFICCSEGSKNHIIEVSNFLKVDVKKICECINFEKIFLYDKKIFIKKENLIQSIYEEENIYFPEELKSALVSFQYNQLNYIITHNKIVTYEGNNKINQEELEFDLNSCSFIELDSFLFLGLLNKKNNFELRNLNNQTKVNFEKVNSFCFYEEFCIININNNIIFYDLKTSQNKWFIPDITNLDYTYKIDNVDDNVERDFYYKIVEMKIIKIQEMPVLLLINDRGHFAIFKIVETQFIKILVEEPITFRKQKSDQYFTKIGDFIYINSKFPYFLYVNDRLEFFFYRSKYNIRDVLLDGENCYFLIHDKFVKANLPKIKKSKLSVKSNLLRNLCVQDEEIYDRFVFKKISVEMTPKNIEISGNYILIVSSTKVKYQEDDSSLDVFTQKYSISLYTNYYKLISTFELENDEYVFDIIELSLNDVIGVNGKSNFIVVCVTKIEGEDKHSRGRLIVLELIDIVVDETNKYKDKKLKLIASENIKGCITKCDVVKGNVIVALGIKSMVYKIDRSEGLIPIGIHDLNTLTTSMITIKNFVVFSDIYRGLSFFYFQKRPVRLNLLCNSDPINYATHVDFIVKGSSLGIVCMDIYGNMHVFTYSPLNILSCDGTKFVKRCETKFNLGRLIMKRSHSKLTNPIFISDSNYIIELDSFSEENYQCFLKCQNYYLTTLEDTYGLNEENFNGFDFHLKPPSLKRPILKEAIMRFLHLPVDKKNNLHKDESKIYENIE</sequence>
<dbReference type="PANTHER" id="PTHR10644">
    <property type="entry name" value="DNA REPAIR/RNA PROCESSING CPSF FAMILY"/>
    <property type="match status" value="1"/>
</dbReference>
<dbReference type="InterPro" id="IPR004871">
    <property type="entry name" value="RSE1/DDB1/CPSF1_C"/>
</dbReference>
<feature type="domain" description="RSE1/DDB1/CPSF1 C-terminal" evidence="2">
    <location>
        <begin position="796"/>
        <end position="1095"/>
    </location>
</feature>
<accession>A0AAX4J8J2</accession>
<reference evidence="3" key="1">
    <citation type="journal article" date="2024" name="BMC Genomics">
        <title>Functional annotation of a divergent genome using sequence and structure-based similarity.</title>
        <authorList>
            <person name="Svedberg D."/>
            <person name="Winiger R.R."/>
            <person name="Berg A."/>
            <person name="Sharma H."/>
            <person name="Tellgren-Roth C."/>
            <person name="Debrunner-Vossbrinck B.A."/>
            <person name="Vossbrinck C.R."/>
            <person name="Barandun J."/>
        </authorList>
    </citation>
    <scope>NUCLEOTIDE SEQUENCE</scope>
    <source>
        <strain evidence="3">Illinois isolate</strain>
    </source>
</reference>
<evidence type="ECO:0000256" key="1">
    <source>
        <dbReference type="SAM" id="Coils"/>
    </source>
</evidence>
<dbReference type="Proteomes" id="UP001334084">
    <property type="component" value="Chromosome 1"/>
</dbReference>
<organism evidence="3 4">
    <name type="scientific">Vairimorpha necatrix</name>
    <dbReference type="NCBI Taxonomy" id="6039"/>
    <lineage>
        <taxon>Eukaryota</taxon>
        <taxon>Fungi</taxon>
        <taxon>Fungi incertae sedis</taxon>
        <taxon>Microsporidia</taxon>
        <taxon>Nosematidae</taxon>
        <taxon>Vairimorpha</taxon>
    </lineage>
</organism>
<dbReference type="GO" id="GO:0003676">
    <property type="term" value="F:nucleic acid binding"/>
    <property type="evidence" value="ECO:0007669"/>
    <property type="project" value="InterPro"/>
</dbReference>